<dbReference type="SMART" id="SM00825">
    <property type="entry name" value="PKS_KS"/>
    <property type="match status" value="2"/>
</dbReference>
<dbReference type="InterPro" id="IPR020841">
    <property type="entry name" value="PKS_Beta-ketoAc_synthase_dom"/>
</dbReference>
<name>A0A1Q9LP29_9PSEU</name>
<dbReference type="NCBIfam" id="NF045894">
    <property type="entry name" value="PKS_plus_SDR"/>
    <property type="match status" value="1"/>
</dbReference>
<dbReference type="InterPro" id="IPR014031">
    <property type="entry name" value="Ketoacyl_synth_C"/>
</dbReference>
<keyword evidence="2" id="KW-0596">Phosphopantetheine</keyword>
<dbReference type="SUPFAM" id="SSF51735">
    <property type="entry name" value="NAD(P)-binding Rossmann-fold domains"/>
    <property type="match status" value="4"/>
</dbReference>
<evidence type="ECO:0000256" key="4">
    <source>
        <dbReference type="ARBA" id="ARBA00022679"/>
    </source>
</evidence>
<dbReference type="GO" id="GO:0033068">
    <property type="term" value="P:macrolide biosynthetic process"/>
    <property type="evidence" value="ECO:0007669"/>
    <property type="project" value="UniProtKB-ARBA"/>
</dbReference>
<evidence type="ECO:0000256" key="8">
    <source>
        <dbReference type="ARBA" id="ARBA00023315"/>
    </source>
</evidence>
<evidence type="ECO:0000313" key="12">
    <source>
        <dbReference type="EMBL" id="OLR93778.1"/>
    </source>
</evidence>
<dbReference type="Proteomes" id="UP000186040">
    <property type="component" value="Unassembled WGS sequence"/>
</dbReference>
<dbReference type="Gene3D" id="3.40.50.720">
    <property type="entry name" value="NAD(P)-binding Rossmann-like Domain"/>
    <property type="match status" value="2"/>
</dbReference>
<dbReference type="GO" id="GO:0004312">
    <property type="term" value="F:fatty acid synthase activity"/>
    <property type="evidence" value="ECO:0007669"/>
    <property type="project" value="TreeGrafter"/>
</dbReference>
<dbReference type="SMART" id="SM00823">
    <property type="entry name" value="PKS_PP"/>
    <property type="match status" value="2"/>
</dbReference>
<dbReference type="GO" id="GO:0006633">
    <property type="term" value="P:fatty acid biosynthetic process"/>
    <property type="evidence" value="ECO:0007669"/>
    <property type="project" value="InterPro"/>
</dbReference>
<evidence type="ECO:0000256" key="9">
    <source>
        <dbReference type="SAM" id="MobiDB-lite"/>
    </source>
</evidence>
<dbReference type="PROSITE" id="PS50075">
    <property type="entry name" value="CARRIER"/>
    <property type="match status" value="2"/>
</dbReference>
<evidence type="ECO:0000256" key="1">
    <source>
        <dbReference type="ARBA" id="ARBA00001957"/>
    </source>
</evidence>
<dbReference type="Gene3D" id="3.40.47.10">
    <property type="match status" value="2"/>
</dbReference>
<evidence type="ECO:0000259" key="10">
    <source>
        <dbReference type="PROSITE" id="PS50075"/>
    </source>
</evidence>
<dbReference type="SMART" id="SM01294">
    <property type="entry name" value="PKS_PP_betabranch"/>
    <property type="match status" value="2"/>
</dbReference>
<dbReference type="InterPro" id="IPR001227">
    <property type="entry name" value="Ac_transferase_dom_sf"/>
</dbReference>
<dbReference type="Gene3D" id="3.30.70.3290">
    <property type="match status" value="2"/>
</dbReference>
<comment type="caution">
    <text evidence="12">The sequence shown here is derived from an EMBL/GenBank/DDBJ whole genome shotgun (WGS) entry which is preliminary data.</text>
</comment>
<dbReference type="InterPro" id="IPR036736">
    <property type="entry name" value="ACP-like_sf"/>
</dbReference>
<evidence type="ECO:0000256" key="7">
    <source>
        <dbReference type="ARBA" id="ARBA00023268"/>
    </source>
</evidence>
<dbReference type="InterPro" id="IPR013968">
    <property type="entry name" value="PKS_KR"/>
</dbReference>
<keyword evidence="3" id="KW-0597">Phosphoprotein</keyword>
<dbReference type="STRING" id="1193682.BJP25_16175"/>
<dbReference type="Pfam" id="PF08659">
    <property type="entry name" value="KR"/>
    <property type="match status" value="2"/>
</dbReference>
<dbReference type="GO" id="GO:0031177">
    <property type="term" value="F:phosphopantetheine binding"/>
    <property type="evidence" value="ECO:0007669"/>
    <property type="project" value="InterPro"/>
</dbReference>
<dbReference type="InterPro" id="IPR018201">
    <property type="entry name" value="Ketoacyl_synth_AS"/>
</dbReference>
<dbReference type="InterPro" id="IPR020806">
    <property type="entry name" value="PKS_PP-bd"/>
</dbReference>
<dbReference type="CDD" id="cd00833">
    <property type="entry name" value="PKS"/>
    <property type="match status" value="2"/>
</dbReference>
<reference evidence="12 13" key="1">
    <citation type="submission" date="2016-10" db="EMBL/GenBank/DDBJ databases">
        <title>The Draft Genome Sequence of Actinokineospora bangkokensis 44EHWT reveals the biosynthetic pathway of antifungal compounds Thailandins with unusual extender unit butylmalonyl-CoA.</title>
        <authorList>
            <person name="Greule A."/>
            <person name="Intra B."/>
            <person name="Flemming S."/>
            <person name="Rommel M.G."/>
            <person name="Panbangred W."/>
            <person name="Bechthold A."/>
        </authorList>
    </citation>
    <scope>NUCLEOTIDE SEQUENCE [LARGE SCALE GENOMIC DNA]</scope>
    <source>
        <strain evidence="12 13">44EHW</strain>
    </source>
</reference>
<dbReference type="InterPro" id="IPR016039">
    <property type="entry name" value="Thiolase-like"/>
</dbReference>
<feature type="domain" description="Carrier" evidence="10">
    <location>
        <begin position="1425"/>
        <end position="1500"/>
    </location>
</feature>
<comment type="cofactor">
    <cofactor evidence="1">
        <name>pantetheine 4'-phosphate</name>
        <dbReference type="ChEBI" id="CHEBI:47942"/>
    </cofactor>
</comment>
<dbReference type="InterPro" id="IPR050091">
    <property type="entry name" value="PKS_NRPS_Biosynth_Enz"/>
</dbReference>
<dbReference type="PROSITE" id="PS00012">
    <property type="entry name" value="PHOSPHOPANTETHEINE"/>
    <property type="match status" value="2"/>
</dbReference>
<feature type="domain" description="Ketosynthase family 3 (KS3)" evidence="11">
    <location>
        <begin position="1523"/>
        <end position="1933"/>
    </location>
</feature>
<dbReference type="Gene3D" id="6.10.140.1830">
    <property type="match status" value="1"/>
</dbReference>
<dbReference type="Pfam" id="PF00550">
    <property type="entry name" value="PP-binding"/>
    <property type="match status" value="2"/>
</dbReference>
<keyword evidence="5" id="KW-0677">Repeat</keyword>
<dbReference type="SMART" id="SM00827">
    <property type="entry name" value="PKS_AT"/>
    <property type="match status" value="2"/>
</dbReference>
<dbReference type="EMBL" id="MKQR01000009">
    <property type="protein sequence ID" value="OLR93778.1"/>
    <property type="molecule type" value="Genomic_DNA"/>
</dbReference>
<keyword evidence="13" id="KW-1185">Reference proteome</keyword>
<evidence type="ECO:0000256" key="3">
    <source>
        <dbReference type="ARBA" id="ARBA00022553"/>
    </source>
</evidence>
<keyword evidence="7" id="KW-0511">Multifunctional enzyme</keyword>
<dbReference type="InterPro" id="IPR006162">
    <property type="entry name" value="Ppantetheine_attach_site"/>
</dbReference>
<evidence type="ECO:0008006" key="14">
    <source>
        <dbReference type="Google" id="ProtNLM"/>
    </source>
</evidence>
<sequence>MTDDEKLLGYLKKVTADLHRTRQELAEAGAREHEPIAVVGMACRFPGGVSGPEEFWDLLAGGVDAMTGFPADRGWDGAGEPGAVGGFLSGVGEFDADFFGISPREALAMDPQQRLLLEVSWEALERARIDPEGLRGSSTGVFVGTNGQDYPGLLTGAVEGAEVSGHAAIGNISSVLSGRVAYALGLEGPAVSVDTACSSSLVALHWAVRALRAGDCSLALVSGVTVMSTPAVFAEFARQGGLAADGRCKAFSDDADGTAWGEGIGVLVVERLSEAQRLGHRVLAVVRGSAVNSDGASNGLTAPNGPAQQRVITHALADAGLGADEVDAVEAHGTGTVLGDPIEAQALLATYGRGRARGPLLLGSVKSNIGHTQAAAGVAGVIKMIQAMRHRVLPRTLHAAEPTTRVDWTAGSVELLTSARPWDSEGPRRAGVSSFGISGTNAHVILEEVPEDEHAEPGPAAVVPWVLSARDESGLRAQAERLAGVSGPVVDAAWSLATTRAALDERAVVVGGDLDEVRAGLGVLPVRGRVGGAGRVGALFSGQGAQRPGMGARLRARFPVFANALAEVCAHFDPAVERAMTTGDGLDETRFTQPALFAYEVALFRLLESWGVRPEVLLGHSVGEIAAAHVAGVWSLADACALVAARGRLMQALPPGGAMLAVEATEDEVRPLLTAGTSLAAVNGPRAVVVSGVDSEVDALAARFADRRTTRLAVSHAFHSPLVEPALAEFEQVVRGLTASPPTLPVISNLTGRADADLTDPRYWVRHAREAVRFADGYAELVARGVDAVVEVGPRGVLTPAAGALAELPVVPLGGESPTEEHALLTGVGKLWVRGVPVDWTAAFDGLSPRVVDLPTYPFQRERFWPTPAERVAEADRGPTDRLWELVACEDVAGVAELLGAGPGTRVEGVAGVVSVLGSWRRRVEEQSIVESCRYAVRWVSLTPTRATTAGLWVLLAAAGAEGAVEALAASLRACGARTAVVGLGVGVTREDVAARIRDVVGEPPAGVVCLPAWDEPGEAAVGGLWELAVVAQSLADLDVTAPLWCVTRGGVAVGVGESVGSPVATGLWGLGRVVGLERGGAWGGVVDVPAGPVGTGTWARVASAVCGGVPGENEIALRPSGVFGRRLVPHRDSGAAGRVPSLKGGTVLVTGGTGALGLLAADWLAGHGVARIALLSRRGAGADGVARLRERLAERGVALEVHACDVADRVGLAAVVDRVGAAGPPLRGVLHAAGVVENDLVVDLSWERFADVVRAKVVGGWNLHEVTRDLDLALFVAFSSVAGVWGSGAQGAYAAGNAFLDGLVDHRRGLGLAGTSVAWGPWEGAGMAGDTEVVRELHRRGLARIAPEVGFAALDRVVAGGEAFAVVADADWARLVPPFAAAGMAGLFTEIPAARAAVEGPRPAERGGGLAEVLAPLPEVERDRVLVDLVREHGAVVLGHHDSGRFDVDRPFRDLGFDSLTAVELRDRLVTATGTALPASAVFDFPTPRALAADLRTRLTGAAATAAPTTGTPVAPAVPLDDDPVCVVGMACRLPGGIASPQDCWDLVVDGREGIGPFPADRGWDVRAEGGFLDGAADFDAAFFGISPREALSMDPQQRVVLENAWEALEDAGIDPVSLRRSDTGVFMGVTYSGYQAAVEAAAEEAARGYGLTGSAPSVVSGRIAYALGLEGPAVSVDTACSSSLVALHWAAQALRRGECSLALAGGVTVMATPGAFVEFGRQGGLASDGRCKAFSDDADGTGWSEGVGVVVVERMSDARRNGHRVLAVLRGSAVNSDGASNGLTAPNGPSQERVIRRALADAGLTAAEVDVVEAHGTGTRLGDPIEAQAVLATYGQDRAEPLWLGSIKSNIGHTQAAAGVAGVIKVVQAMRHGLLPRTLHAEVPSTHVDWTAGSVRLLTEQRAWPQTGRPRRAGVSSFGISGTNAHVILEQAPPTAPVPATAAVVPWVLSARDPRALAAQAGRVAAADAPATAVGAALARSRTGLPLRAVVLGPGPDDLRAGLRALSEGGRAPGLTTGAAPADPGPLAAVFAGQGAQRPGMGRDLHERHPVFAAALDEICAQFDLLLDHPLREAMFTGGERLDRTACTQAALFAHEVALWRLAESFGVRADYLIGHSIGELTAAHVAGVLTLPDACALIAARGRLMQALPEGGAMVAVEATEDELLPLLDGRTGEVGIAAVNSPRSVVLSGDTDAVLEIAAAVAADGRKTRRLPVSHAFHSPRVDAMVADFARAAAEVRYHPPRLPVVSNVTGALVEPELLCSPQYWVSHVRRPVRFADGITHLIGRGVRRFVEVGPDAVLSSAIHECGDEPVQVTALQRAGRPGAITAMSGFAALYTQGTPIDWTAAFDTEQPPVTLPTYPFQRERYWLAPAAARHPLHANGYEVTWQPLARGVADAPGEWVVLAAEDDAAAALLAGALPDAEVRAVPEWDRVALRDAVKVPAGAGVLALPGSVDDLLALVQAAADVDVQGPLWCLTVDDEQAAGIRGLGRVAALEQPARWGGLVDVSGPLTAESVDAVCAVLSGDYADDQVRVRGSQVSGRRVVRLSGSPEAEWTPRGTVLITGGTGGLGVEVARWAARAGADHLVLVSRAGEAKTPELRAELAALGAGVTFAACDVADRDALAAVLAAVPAEHPLTAVVHAAGVGQSCPLGEMTTAELDRVRAAKVGGAEHLHELTRDLDLDAFVLFSSIAGVWGSGAQGAYAAANAHLDGLAERRRAAGLPATAIAWGPWAGAGLAVAEGGAEQLARRGLPLIDPAAALAGMARLVGSGATAAVFAEVDWSRFAPAFTALRPSALFDGIAGAETTTAPEPAGDGRFLRELSALAGAARRTAVLDLVRAEVAAVLGFAGPADVPAARAFQEMGFDSLTAVELRNALSGATGEALPATLVFDHPTPAALADHLHRLLDDGGRPLAALLDDLDRVRAGLSGADLSATERLTVQRRLTELALAVTGRAAEPEPAAEDAADLTDATDDELFDALDGEFGAR</sequence>
<dbReference type="PROSITE" id="PS00606">
    <property type="entry name" value="KS3_1"/>
    <property type="match status" value="2"/>
</dbReference>
<dbReference type="InterPro" id="IPR009081">
    <property type="entry name" value="PP-bd_ACP"/>
</dbReference>
<dbReference type="Pfam" id="PF00109">
    <property type="entry name" value="ketoacyl-synt"/>
    <property type="match status" value="2"/>
</dbReference>
<dbReference type="SUPFAM" id="SSF47336">
    <property type="entry name" value="ACP-like"/>
    <property type="match status" value="2"/>
</dbReference>
<dbReference type="InterPro" id="IPR016035">
    <property type="entry name" value="Acyl_Trfase/lysoPLipase"/>
</dbReference>
<feature type="domain" description="Carrier" evidence="10">
    <location>
        <begin position="2836"/>
        <end position="2911"/>
    </location>
</feature>
<evidence type="ECO:0000256" key="6">
    <source>
        <dbReference type="ARBA" id="ARBA00023194"/>
    </source>
</evidence>
<feature type="compositionally biased region" description="Acidic residues" evidence="9">
    <location>
        <begin position="2965"/>
        <end position="2977"/>
    </location>
</feature>
<dbReference type="SUPFAM" id="SSF52151">
    <property type="entry name" value="FabD/lysophospholipase-like"/>
    <property type="match status" value="2"/>
</dbReference>
<evidence type="ECO:0000313" key="13">
    <source>
        <dbReference type="Proteomes" id="UP000186040"/>
    </source>
</evidence>
<gene>
    <name evidence="12" type="ORF">BJP25_16175</name>
</gene>
<dbReference type="InterPro" id="IPR032821">
    <property type="entry name" value="PKS_assoc"/>
</dbReference>
<dbReference type="InterPro" id="IPR014030">
    <property type="entry name" value="Ketoacyl_synth_N"/>
</dbReference>
<evidence type="ECO:0000259" key="11">
    <source>
        <dbReference type="PROSITE" id="PS52004"/>
    </source>
</evidence>
<dbReference type="InterPro" id="IPR014043">
    <property type="entry name" value="Acyl_transferase_dom"/>
</dbReference>
<feature type="domain" description="Ketosynthase family 3 (KS3)" evidence="11">
    <location>
        <begin position="33"/>
        <end position="448"/>
    </location>
</feature>
<dbReference type="SMART" id="SM00822">
    <property type="entry name" value="PKS_KR"/>
    <property type="match status" value="2"/>
</dbReference>
<dbReference type="CDD" id="cd08952">
    <property type="entry name" value="KR_1_SDR_x"/>
    <property type="match status" value="2"/>
</dbReference>
<organism evidence="12 13">
    <name type="scientific">Actinokineospora bangkokensis</name>
    <dbReference type="NCBI Taxonomy" id="1193682"/>
    <lineage>
        <taxon>Bacteria</taxon>
        <taxon>Bacillati</taxon>
        <taxon>Actinomycetota</taxon>
        <taxon>Actinomycetes</taxon>
        <taxon>Pseudonocardiales</taxon>
        <taxon>Pseudonocardiaceae</taxon>
        <taxon>Actinokineospora</taxon>
    </lineage>
</organism>
<dbReference type="Gene3D" id="3.40.366.10">
    <property type="entry name" value="Malonyl-Coenzyme A Acyl Carrier Protein, domain 2"/>
    <property type="match status" value="2"/>
</dbReference>
<dbReference type="InterPro" id="IPR036291">
    <property type="entry name" value="NAD(P)-bd_dom_sf"/>
</dbReference>
<keyword evidence="8" id="KW-0012">Acyltransferase</keyword>
<dbReference type="GO" id="GO:0004315">
    <property type="term" value="F:3-oxoacyl-[acyl-carrier-protein] synthase activity"/>
    <property type="evidence" value="ECO:0007669"/>
    <property type="project" value="InterPro"/>
</dbReference>
<dbReference type="SUPFAM" id="SSF53901">
    <property type="entry name" value="Thiolase-like"/>
    <property type="match status" value="2"/>
</dbReference>
<dbReference type="Pfam" id="PF16197">
    <property type="entry name" value="KAsynt_C_assoc"/>
    <property type="match status" value="2"/>
</dbReference>
<accession>A0A1Q9LP29</accession>
<dbReference type="FunFam" id="1.10.1200.10:FF:000007">
    <property type="entry name" value="Probable polyketide synthase pks17"/>
    <property type="match status" value="2"/>
</dbReference>
<dbReference type="InterPro" id="IPR015083">
    <property type="entry name" value="NorB/c/GfsB-D-like_docking"/>
</dbReference>
<dbReference type="PROSITE" id="PS52004">
    <property type="entry name" value="KS3_2"/>
    <property type="match status" value="2"/>
</dbReference>
<evidence type="ECO:0000256" key="5">
    <source>
        <dbReference type="ARBA" id="ARBA00022737"/>
    </source>
</evidence>
<keyword evidence="6" id="KW-0045">Antibiotic biosynthesis</keyword>
<dbReference type="FunFam" id="3.40.47.10:FF:000019">
    <property type="entry name" value="Polyketide synthase type I"/>
    <property type="match status" value="2"/>
</dbReference>
<dbReference type="Gene3D" id="1.10.1200.10">
    <property type="entry name" value="ACP-like"/>
    <property type="match status" value="2"/>
</dbReference>
<feature type="region of interest" description="Disordered" evidence="9">
    <location>
        <begin position="2958"/>
        <end position="2977"/>
    </location>
</feature>
<protein>
    <recommendedName>
        <fullName evidence="14">Polyketide synthase</fullName>
    </recommendedName>
</protein>
<dbReference type="Pfam" id="PF00698">
    <property type="entry name" value="Acyl_transf_1"/>
    <property type="match status" value="2"/>
</dbReference>
<dbReference type="InterPro" id="IPR016036">
    <property type="entry name" value="Malonyl_transacylase_ACP-bd"/>
</dbReference>
<evidence type="ECO:0000256" key="2">
    <source>
        <dbReference type="ARBA" id="ARBA00022450"/>
    </source>
</evidence>
<dbReference type="PANTHER" id="PTHR43775:SF51">
    <property type="entry name" value="INACTIVE PHENOLPHTHIOCEROL SYNTHESIS POLYKETIDE SYNTHASE TYPE I PKS1-RELATED"/>
    <property type="match status" value="1"/>
</dbReference>
<dbReference type="PANTHER" id="PTHR43775">
    <property type="entry name" value="FATTY ACID SYNTHASE"/>
    <property type="match status" value="1"/>
</dbReference>
<dbReference type="Pfam" id="PF02801">
    <property type="entry name" value="Ketoacyl-synt_C"/>
    <property type="match status" value="2"/>
</dbReference>
<proteinExistence type="predicted"/>
<dbReference type="SUPFAM" id="SSF55048">
    <property type="entry name" value="Probable ACP-binding domain of malonyl-CoA ACP transacylase"/>
    <property type="match status" value="2"/>
</dbReference>
<keyword evidence="4" id="KW-0808">Transferase</keyword>
<dbReference type="InterPro" id="IPR057326">
    <property type="entry name" value="KR_dom"/>
</dbReference>
<dbReference type="Pfam" id="PF08990">
    <property type="entry name" value="Docking"/>
    <property type="match status" value="1"/>
</dbReference>